<dbReference type="Proteomes" id="UP000006001">
    <property type="component" value="Unassembled WGS sequence"/>
</dbReference>
<protein>
    <submittedName>
        <fullName evidence="1">Uncharacterized protein</fullName>
    </submittedName>
</protein>
<dbReference type="AlphaFoldDB" id="D0WGA8"/>
<evidence type="ECO:0000313" key="2">
    <source>
        <dbReference type="Proteomes" id="UP000006001"/>
    </source>
</evidence>
<comment type="caution">
    <text evidence="1">The sequence shown here is derived from an EMBL/GenBank/DDBJ whole genome shotgun (WGS) entry which is preliminary data.</text>
</comment>
<dbReference type="EMBL" id="ACUX02000006">
    <property type="protein sequence ID" value="EEZ61520.1"/>
    <property type="molecule type" value="Genomic_DNA"/>
</dbReference>
<accession>D0WGA8</accession>
<evidence type="ECO:0000313" key="1">
    <source>
        <dbReference type="EMBL" id="EEZ61520.1"/>
    </source>
</evidence>
<sequence length="44" mass="4963">MHEVFVPAWTFDMRFHDAPLREAACAPRTRAEMTHAATMPSCDG</sequence>
<dbReference type="HOGENOM" id="CLU_3222133_0_0_11"/>
<keyword evidence="2" id="KW-1185">Reference proteome</keyword>
<reference evidence="1" key="1">
    <citation type="submission" date="2009-10" db="EMBL/GenBank/DDBJ databases">
        <authorList>
            <person name="Weinstock G."/>
            <person name="Sodergren E."/>
            <person name="Clifton S."/>
            <person name="Fulton L."/>
            <person name="Fulton B."/>
            <person name="Courtney L."/>
            <person name="Fronick C."/>
            <person name="Harrison M."/>
            <person name="Strong C."/>
            <person name="Farmer C."/>
            <person name="Delahaunty K."/>
            <person name="Markovic C."/>
            <person name="Hall O."/>
            <person name="Minx P."/>
            <person name="Tomlinson C."/>
            <person name="Mitreva M."/>
            <person name="Nelson J."/>
            <person name="Hou S."/>
            <person name="Wollam A."/>
            <person name="Pepin K.H."/>
            <person name="Johnson M."/>
            <person name="Bhonagiri V."/>
            <person name="Nash W.E."/>
            <person name="Warren W."/>
            <person name="Chinwalla A."/>
            <person name="Mardis E.R."/>
            <person name="Wilson R.K."/>
        </authorList>
    </citation>
    <scope>NUCLEOTIDE SEQUENCE [LARGE SCALE GENOMIC DNA]</scope>
    <source>
        <strain evidence="1">ATCC 700122</strain>
    </source>
</reference>
<gene>
    <name evidence="1" type="ORF">HMPREF0762_00858</name>
</gene>
<proteinExistence type="predicted"/>
<name>D0WGA8_SLAES</name>
<organism evidence="1 2">
    <name type="scientific">Slackia exigua (strain ATCC 700122 / DSM 15923 / CIP 105133 / JCM 11022 / KCTC 5966 / S-7)</name>
    <dbReference type="NCBI Taxonomy" id="649764"/>
    <lineage>
        <taxon>Bacteria</taxon>
        <taxon>Bacillati</taxon>
        <taxon>Actinomycetota</taxon>
        <taxon>Coriobacteriia</taxon>
        <taxon>Eggerthellales</taxon>
        <taxon>Eggerthellaceae</taxon>
        <taxon>Slackia</taxon>
    </lineage>
</organism>